<reference evidence="2" key="2">
    <citation type="submission" date="2020-12" db="EMBL/GenBank/DDBJ databases">
        <authorList>
            <person name="Kanost M."/>
        </authorList>
    </citation>
    <scope>NUCLEOTIDE SEQUENCE</scope>
</reference>
<evidence type="ECO:0000313" key="2">
    <source>
        <dbReference type="EMBL" id="KAG6448693.1"/>
    </source>
</evidence>
<sequence>MSRVACGVRAQGVGTVVSGTTLAGVVRVNDTLLLGPDPLGRFTPVAVRGIHRKRMPVAEVRGGQTASFALKKVPPPPPPPYNHTIVNHNEIQ</sequence>
<feature type="region of interest" description="Disordered" evidence="1">
    <location>
        <begin position="69"/>
        <end position="92"/>
    </location>
</feature>
<accession>A0A921YZE0</accession>
<dbReference type="PANTHER" id="PTHR43721">
    <property type="entry name" value="ELONGATION FACTOR TU-RELATED"/>
    <property type="match status" value="1"/>
</dbReference>
<dbReference type="PANTHER" id="PTHR43721:SF9">
    <property type="entry name" value="GTP-BINDING PROTEIN 1"/>
    <property type="match status" value="1"/>
</dbReference>
<reference evidence="2" key="1">
    <citation type="journal article" date="2016" name="Insect Biochem. Mol. Biol.">
        <title>Multifaceted biological insights from a draft genome sequence of the tobacco hornworm moth, Manduca sexta.</title>
        <authorList>
            <person name="Kanost M.R."/>
            <person name="Arrese E.L."/>
            <person name="Cao X."/>
            <person name="Chen Y.R."/>
            <person name="Chellapilla S."/>
            <person name="Goldsmith M.R."/>
            <person name="Grosse-Wilde E."/>
            <person name="Heckel D.G."/>
            <person name="Herndon N."/>
            <person name="Jiang H."/>
            <person name="Papanicolaou A."/>
            <person name="Qu J."/>
            <person name="Soulages J.L."/>
            <person name="Vogel H."/>
            <person name="Walters J."/>
            <person name="Waterhouse R.M."/>
            <person name="Ahn S.J."/>
            <person name="Almeida F.C."/>
            <person name="An C."/>
            <person name="Aqrawi P."/>
            <person name="Bretschneider A."/>
            <person name="Bryant W.B."/>
            <person name="Bucks S."/>
            <person name="Chao H."/>
            <person name="Chevignon G."/>
            <person name="Christen J.M."/>
            <person name="Clarke D.F."/>
            <person name="Dittmer N.T."/>
            <person name="Ferguson L.C.F."/>
            <person name="Garavelou S."/>
            <person name="Gordon K.H.J."/>
            <person name="Gunaratna R.T."/>
            <person name="Han Y."/>
            <person name="Hauser F."/>
            <person name="He Y."/>
            <person name="Heidel-Fischer H."/>
            <person name="Hirsh A."/>
            <person name="Hu Y."/>
            <person name="Jiang H."/>
            <person name="Kalra D."/>
            <person name="Klinner C."/>
            <person name="Konig C."/>
            <person name="Kovar C."/>
            <person name="Kroll A.R."/>
            <person name="Kuwar S.S."/>
            <person name="Lee S.L."/>
            <person name="Lehman R."/>
            <person name="Li K."/>
            <person name="Li Z."/>
            <person name="Liang H."/>
            <person name="Lovelace S."/>
            <person name="Lu Z."/>
            <person name="Mansfield J.H."/>
            <person name="McCulloch K.J."/>
            <person name="Mathew T."/>
            <person name="Morton B."/>
            <person name="Muzny D.M."/>
            <person name="Neunemann D."/>
            <person name="Ongeri F."/>
            <person name="Pauchet Y."/>
            <person name="Pu L.L."/>
            <person name="Pyrousis I."/>
            <person name="Rao X.J."/>
            <person name="Redding A."/>
            <person name="Roesel C."/>
            <person name="Sanchez-Gracia A."/>
            <person name="Schaack S."/>
            <person name="Shukla A."/>
            <person name="Tetreau G."/>
            <person name="Wang Y."/>
            <person name="Xiong G.H."/>
            <person name="Traut W."/>
            <person name="Walsh T.K."/>
            <person name="Worley K.C."/>
            <person name="Wu D."/>
            <person name="Wu W."/>
            <person name="Wu Y.Q."/>
            <person name="Zhang X."/>
            <person name="Zou Z."/>
            <person name="Zucker H."/>
            <person name="Briscoe A.D."/>
            <person name="Burmester T."/>
            <person name="Clem R.J."/>
            <person name="Feyereisen R."/>
            <person name="Grimmelikhuijzen C.J.P."/>
            <person name="Hamodrakas S.J."/>
            <person name="Hansson B.S."/>
            <person name="Huguet E."/>
            <person name="Jermiin L.S."/>
            <person name="Lan Q."/>
            <person name="Lehman H.K."/>
            <person name="Lorenzen M."/>
            <person name="Merzendorfer H."/>
            <person name="Michalopoulos I."/>
            <person name="Morton D.B."/>
            <person name="Muthukrishnan S."/>
            <person name="Oakeshott J.G."/>
            <person name="Palmer W."/>
            <person name="Park Y."/>
            <person name="Passarelli A.L."/>
            <person name="Rozas J."/>
            <person name="Schwartz L.M."/>
            <person name="Smith W."/>
            <person name="Southgate A."/>
            <person name="Vilcinskas A."/>
            <person name="Vogt R."/>
            <person name="Wang P."/>
            <person name="Werren J."/>
            <person name="Yu X.Q."/>
            <person name="Zhou J.J."/>
            <person name="Brown S.J."/>
            <person name="Scherer S.E."/>
            <person name="Richards S."/>
            <person name="Blissard G.W."/>
        </authorList>
    </citation>
    <scope>NUCLEOTIDE SEQUENCE</scope>
</reference>
<dbReference type="CDD" id="cd03694">
    <property type="entry name" value="GTPBP_II"/>
    <property type="match status" value="1"/>
</dbReference>
<comment type="caution">
    <text evidence="2">The sequence shown here is derived from an EMBL/GenBank/DDBJ whole genome shotgun (WGS) entry which is preliminary data.</text>
</comment>
<keyword evidence="3" id="KW-1185">Reference proteome</keyword>
<evidence type="ECO:0000313" key="3">
    <source>
        <dbReference type="Proteomes" id="UP000791440"/>
    </source>
</evidence>
<dbReference type="EMBL" id="JH668360">
    <property type="protein sequence ID" value="KAG6448693.1"/>
    <property type="molecule type" value="Genomic_DNA"/>
</dbReference>
<organism evidence="2 3">
    <name type="scientific">Manduca sexta</name>
    <name type="common">Tobacco hawkmoth</name>
    <name type="synonym">Tobacco hornworm</name>
    <dbReference type="NCBI Taxonomy" id="7130"/>
    <lineage>
        <taxon>Eukaryota</taxon>
        <taxon>Metazoa</taxon>
        <taxon>Ecdysozoa</taxon>
        <taxon>Arthropoda</taxon>
        <taxon>Hexapoda</taxon>
        <taxon>Insecta</taxon>
        <taxon>Pterygota</taxon>
        <taxon>Neoptera</taxon>
        <taxon>Endopterygota</taxon>
        <taxon>Lepidoptera</taxon>
        <taxon>Glossata</taxon>
        <taxon>Ditrysia</taxon>
        <taxon>Bombycoidea</taxon>
        <taxon>Sphingidae</taxon>
        <taxon>Sphinginae</taxon>
        <taxon>Sphingini</taxon>
        <taxon>Manduca</taxon>
    </lineage>
</organism>
<dbReference type="InterPro" id="IPR050055">
    <property type="entry name" value="EF-Tu_GTPase"/>
</dbReference>
<protein>
    <submittedName>
        <fullName evidence="2">Uncharacterized protein</fullName>
    </submittedName>
</protein>
<evidence type="ECO:0000256" key="1">
    <source>
        <dbReference type="SAM" id="MobiDB-lite"/>
    </source>
</evidence>
<name>A0A921YZE0_MANSE</name>
<gene>
    <name evidence="2" type="ORF">O3G_MSEX005625</name>
</gene>
<dbReference type="AlphaFoldDB" id="A0A921YZE0"/>
<dbReference type="Proteomes" id="UP000791440">
    <property type="component" value="Unassembled WGS sequence"/>
</dbReference>
<proteinExistence type="predicted"/>
<dbReference type="GO" id="GO:0003746">
    <property type="term" value="F:translation elongation factor activity"/>
    <property type="evidence" value="ECO:0007669"/>
    <property type="project" value="TreeGrafter"/>
</dbReference>